<dbReference type="InterPro" id="IPR011074">
    <property type="entry name" value="CRAL/TRIO_N_dom"/>
</dbReference>
<dbReference type="SUPFAM" id="SSF52087">
    <property type="entry name" value="CRAL/TRIO domain"/>
    <property type="match status" value="1"/>
</dbReference>
<dbReference type="PRINTS" id="PR00180">
    <property type="entry name" value="CRETINALDHBP"/>
</dbReference>
<dbReference type="CDD" id="cd00170">
    <property type="entry name" value="SEC14"/>
    <property type="match status" value="1"/>
</dbReference>
<dbReference type="SMART" id="SM01100">
    <property type="entry name" value="CRAL_TRIO_N"/>
    <property type="match status" value="1"/>
</dbReference>
<dbReference type="GO" id="GO:0016020">
    <property type="term" value="C:membrane"/>
    <property type="evidence" value="ECO:0007669"/>
    <property type="project" value="TreeGrafter"/>
</dbReference>
<dbReference type="SUPFAM" id="SSF46938">
    <property type="entry name" value="CRAL/TRIO N-terminal domain"/>
    <property type="match status" value="1"/>
</dbReference>
<evidence type="ECO:0000259" key="1">
    <source>
        <dbReference type="PROSITE" id="PS50191"/>
    </source>
</evidence>
<evidence type="ECO:0000313" key="2">
    <source>
        <dbReference type="Proteomes" id="UP001652628"/>
    </source>
</evidence>
<dbReference type="AlphaFoldDB" id="A0AB39ZZ30"/>
<dbReference type="SMART" id="SM00516">
    <property type="entry name" value="SEC14"/>
    <property type="match status" value="1"/>
</dbReference>
<dbReference type="Gene3D" id="1.20.5.1200">
    <property type="entry name" value="Alpha-tocopherol transfer"/>
    <property type="match status" value="1"/>
</dbReference>
<accession>A0AB39ZZ30</accession>
<keyword evidence="2" id="KW-1185">Reference proteome</keyword>
<sequence>MIRQKYVDSTCYSYIILAVDEEFSNGKHMHAIRFSIGRLTWYSQNSSWEIILKMSVVRPLKPALQDICIRELNEVPQRVSQDIEALREWVLKQPHLRACTDDQFLLAFLRGTKFSLERAKEKFDRFYTLQGTIPEVFNDRRLATDPQVLDIIRMGVLLQIPMDADDSGPCVTIIRAGSYDTSKYKFQDIIRVGSMFGEIMMFEDDNATVSGYVEIMDMSGITGTHLFSLQPQLLSKFSTYADEAMPTRQKGIHFINVPAAFETAFNSLRSFFPAKIKSRISVSSDPEAIFDIVRREYLPKEYGGTRGSMQDISHTMEAKLSSYESYFQESQRFGVNNKLREFGDNVRKDNRSSFGAVGSFRKLEID</sequence>
<dbReference type="PROSITE" id="PS50191">
    <property type="entry name" value="CRAL_TRIO"/>
    <property type="match status" value="1"/>
</dbReference>
<organism evidence="2 3">
    <name type="scientific">Drosophila suzukii</name>
    <name type="common">Spotted-wing drosophila fruit fly</name>
    <dbReference type="NCBI Taxonomy" id="28584"/>
    <lineage>
        <taxon>Eukaryota</taxon>
        <taxon>Metazoa</taxon>
        <taxon>Ecdysozoa</taxon>
        <taxon>Arthropoda</taxon>
        <taxon>Hexapoda</taxon>
        <taxon>Insecta</taxon>
        <taxon>Pterygota</taxon>
        <taxon>Neoptera</taxon>
        <taxon>Endopterygota</taxon>
        <taxon>Diptera</taxon>
        <taxon>Brachycera</taxon>
        <taxon>Muscomorpha</taxon>
        <taxon>Ephydroidea</taxon>
        <taxon>Drosophilidae</taxon>
        <taxon>Drosophila</taxon>
        <taxon>Sophophora</taxon>
    </lineage>
</organism>
<gene>
    <name evidence="3" type="primary">LOC108020957</name>
</gene>
<dbReference type="Gene3D" id="1.10.8.20">
    <property type="entry name" value="N-terminal domain of phosphatidylinositol transfer protein sec14p"/>
    <property type="match status" value="1"/>
</dbReference>
<dbReference type="InterPro" id="IPR001251">
    <property type="entry name" value="CRAL-TRIO_dom"/>
</dbReference>
<evidence type="ECO:0000313" key="3">
    <source>
        <dbReference type="RefSeq" id="XP_016944889.3"/>
    </source>
</evidence>
<dbReference type="InterPro" id="IPR036865">
    <property type="entry name" value="CRAL-TRIO_dom_sf"/>
</dbReference>
<dbReference type="Proteomes" id="UP001652628">
    <property type="component" value="Chromosome 2L"/>
</dbReference>
<name>A0AB39ZZ30_DROSZ</name>
<dbReference type="RefSeq" id="XP_016944889.3">
    <property type="nucleotide sequence ID" value="XM_017089400.4"/>
</dbReference>
<reference evidence="3" key="1">
    <citation type="submission" date="2025-08" db="UniProtKB">
        <authorList>
            <consortium name="RefSeq"/>
        </authorList>
    </citation>
    <scope>IDENTIFICATION</scope>
</reference>
<dbReference type="Gene3D" id="3.40.525.10">
    <property type="entry name" value="CRAL-TRIO lipid binding domain"/>
    <property type="match status" value="1"/>
</dbReference>
<proteinExistence type="predicted"/>
<dbReference type="PANTHER" id="PTHR10174">
    <property type="entry name" value="ALPHA-TOCOPHEROL TRANSFER PROTEIN-RELATED"/>
    <property type="match status" value="1"/>
</dbReference>
<dbReference type="GO" id="GO:1902936">
    <property type="term" value="F:phosphatidylinositol bisphosphate binding"/>
    <property type="evidence" value="ECO:0007669"/>
    <property type="project" value="TreeGrafter"/>
</dbReference>
<dbReference type="PANTHER" id="PTHR10174:SF216">
    <property type="entry name" value="CRAL-TRIO DOMAIN-CONTAINING PROTEIN-RELATED"/>
    <property type="match status" value="1"/>
</dbReference>
<dbReference type="Pfam" id="PF00650">
    <property type="entry name" value="CRAL_TRIO"/>
    <property type="match status" value="1"/>
</dbReference>
<feature type="domain" description="CRAL-TRIO" evidence="1">
    <location>
        <begin position="145"/>
        <end position="310"/>
    </location>
</feature>
<dbReference type="GeneID" id="108020957"/>
<dbReference type="InterPro" id="IPR036273">
    <property type="entry name" value="CRAL/TRIO_N_dom_sf"/>
</dbReference>
<protein>
    <submittedName>
        <fullName evidence="3">Retinol-binding protein pinta isoform X1</fullName>
    </submittedName>
</protein>